<sequence>MTEKMPQEKKPETGLDKNLRKKILDFYGKLSKESESDEQKDYLLMSNELGCLADDRAIEAMKKRRGGESIAPDFAFGMSDLVGSIEERKKVLQKESEEAKKTILHKDIEDAEEILRQAYSEVFPDIDIDLNGENVTEVYSLVERHIGKKIKAGNPQDLLAKKPEELLAQIKKLISFVSIRSKDDVWKFFEKRSNKAEEEAERKKLAGFSEVILKLKLLEYYLDNRIKGQNLENLKSETADKDETDLEKERFEMLLDEADKRGRLTTYTSVSPSFGIGRHVNSGFQGFMDAKQEKPESISHELINIHKYLTNDGFLLGHQGPMQEAGVNMAISIHPLEKTEIVTEKVKLIKKSFFGGEKELFVDEKKEITRPIIARELNNIQEDIEQMYRICCFITGTITNENSYISDNGRTGNILKVNIILPETVAKSLFAKLQIDPMRVLDVLRKMDPEMMLAQESYGMCQIKKAMVIPEGDIENAFPKKGTQTNARMANPEYIREIPQK</sequence>
<evidence type="ECO:0000256" key="1">
    <source>
        <dbReference type="SAM" id="Coils"/>
    </source>
</evidence>
<reference evidence="2 3" key="1">
    <citation type="journal article" date="2016" name="Nat. Commun.">
        <title>Thousands of microbial genomes shed light on interconnected biogeochemical processes in an aquifer system.</title>
        <authorList>
            <person name="Anantharaman K."/>
            <person name="Brown C.T."/>
            <person name="Hug L.A."/>
            <person name="Sharon I."/>
            <person name="Castelle C.J."/>
            <person name="Probst A.J."/>
            <person name="Thomas B.C."/>
            <person name="Singh A."/>
            <person name="Wilkins M.J."/>
            <person name="Karaoz U."/>
            <person name="Brodie E.L."/>
            <person name="Williams K.H."/>
            <person name="Hubbard S.S."/>
            <person name="Banfield J.F."/>
        </authorList>
    </citation>
    <scope>NUCLEOTIDE SEQUENCE [LARGE SCALE GENOMIC DNA]</scope>
</reference>
<proteinExistence type="predicted"/>
<feature type="coiled-coil region" evidence="1">
    <location>
        <begin position="82"/>
        <end position="114"/>
    </location>
</feature>
<organism evidence="2 3">
    <name type="scientific">Candidatus Staskawiczbacteria bacterium RIFOXYD1_FULL_32_13</name>
    <dbReference type="NCBI Taxonomy" id="1802234"/>
    <lineage>
        <taxon>Bacteria</taxon>
        <taxon>Candidatus Staskawicziibacteriota</taxon>
    </lineage>
</organism>
<dbReference type="AlphaFoldDB" id="A0A1G2JM15"/>
<evidence type="ECO:0000313" key="2">
    <source>
        <dbReference type="EMBL" id="OGZ88187.1"/>
    </source>
</evidence>
<protein>
    <submittedName>
        <fullName evidence="2">Uncharacterized protein</fullName>
    </submittedName>
</protein>
<name>A0A1G2JM15_9BACT</name>
<dbReference type="Proteomes" id="UP000178935">
    <property type="component" value="Unassembled WGS sequence"/>
</dbReference>
<dbReference type="EMBL" id="MHPU01000029">
    <property type="protein sequence ID" value="OGZ88187.1"/>
    <property type="molecule type" value="Genomic_DNA"/>
</dbReference>
<evidence type="ECO:0000313" key="3">
    <source>
        <dbReference type="Proteomes" id="UP000178935"/>
    </source>
</evidence>
<keyword evidence="1" id="KW-0175">Coiled coil</keyword>
<comment type="caution">
    <text evidence="2">The sequence shown here is derived from an EMBL/GenBank/DDBJ whole genome shotgun (WGS) entry which is preliminary data.</text>
</comment>
<gene>
    <name evidence="2" type="ORF">A2561_05280</name>
</gene>
<accession>A0A1G2JM15</accession>